<organism evidence="2 3">
    <name type="scientific">Seohaeicola nanhaiensis</name>
    <dbReference type="NCBI Taxonomy" id="1387282"/>
    <lineage>
        <taxon>Bacteria</taxon>
        <taxon>Pseudomonadati</taxon>
        <taxon>Pseudomonadota</taxon>
        <taxon>Alphaproteobacteria</taxon>
        <taxon>Rhodobacterales</taxon>
        <taxon>Roseobacteraceae</taxon>
        <taxon>Seohaeicola</taxon>
    </lineage>
</organism>
<protein>
    <submittedName>
        <fullName evidence="2">PaaI family thioesterase</fullName>
        <ecNumber evidence="2">3.1.2.-</ecNumber>
    </submittedName>
</protein>
<sequence length="149" mass="16386">MPEITPATLERDGWVRNDDISDFTRHVGPTWRKDDGPGRRRVGFIVDTKHDNSHARAHGGMIMSLCDDGMGTTAARARPGEQLFTVSFECQFISGAEKGEFVVAHCEVMRATGSLMFMRGECRVGDRLVATCSGIWKVLGKRRTAGEAA</sequence>
<name>A0ABV9KLN8_9RHOB</name>
<reference evidence="3" key="1">
    <citation type="journal article" date="2019" name="Int. J. Syst. Evol. Microbiol.">
        <title>The Global Catalogue of Microorganisms (GCM) 10K type strain sequencing project: providing services to taxonomists for standard genome sequencing and annotation.</title>
        <authorList>
            <consortium name="The Broad Institute Genomics Platform"/>
            <consortium name="The Broad Institute Genome Sequencing Center for Infectious Disease"/>
            <person name="Wu L."/>
            <person name="Ma J."/>
        </authorList>
    </citation>
    <scope>NUCLEOTIDE SEQUENCE [LARGE SCALE GENOMIC DNA]</scope>
    <source>
        <strain evidence="3">CGMCC 4.7283</strain>
    </source>
</reference>
<gene>
    <name evidence="2" type="ORF">ACFO5X_20715</name>
</gene>
<dbReference type="InterPro" id="IPR006683">
    <property type="entry name" value="Thioestr_dom"/>
</dbReference>
<dbReference type="Gene3D" id="3.10.129.10">
    <property type="entry name" value="Hotdog Thioesterase"/>
    <property type="match status" value="1"/>
</dbReference>
<dbReference type="SUPFAM" id="SSF54637">
    <property type="entry name" value="Thioesterase/thiol ester dehydrase-isomerase"/>
    <property type="match status" value="1"/>
</dbReference>
<evidence type="ECO:0000313" key="3">
    <source>
        <dbReference type="Proteomes" id="UP001595973"/>
    </source>
</evidence>
<accession>A0ABV9KLN8</accession>
<dbReference type="Proteomes" id="UP001595973">
    <property type="component" value="Unassembled WGS sequence"/>
</dbReference>
<proteinExistence type="predicted"/>
<dbReference type="InterPro" id="IPR029069">
    <property type="entry name" value="HotDog_dom_sf"/>
</dbReference>
<keyword evidence="3" id="KW-1185">Reference proteome</keyword>
<dbReference type="Pfam" id="PF03061">
    <property type="entry name" value="4HBT"/>
    <property type="match status" value="1"/>
</dbReference>
<comment type="caution">
    <text evidence="2">The sequence shown here is derived from an EMBL/GenBank/DDBJ whole genome shotgun (WGS) entry which is preliminary data.</text>
</comment>
<dbReference type="CDD" id="cd03443">
    <property type="entry name" value="PaaI_thioesterase"/>
    <property type="match status" value="1"/>
</dbReference>
<dbReference type="RefSeq" id="WP_380720729.1">
    <property type="nucleotide sequence ID" value="NZ_JBHSGI010000031.1"/>
</dbReference>
<dbReference type="EMBL" id="JBHSGI010000031">
    <property type="protein sequence ID" value="MFC4670984.1"/>
    <property type="molecule type" value="Genomic_DNA"/>
</dbReference>
<keyword evidence="2" id="KW-0378">Hydrolase</keyword>
<evidence type="ECO:0000313" key="2">
    <source>
        <dbReference type="EMBL" id="MFC4670984.1"/>
    </source>
</evidence>
<evidence type="ECO:0000259" key="1">
    <source>
        <dbReference type="Pfam" id="PF03061"/>
    </source>
</evidence>
<dbReference type="EC" id="3.1.2.-" evidence="2"/>
<dbReference type="GO" id="GO:0016787">
    <property type="term" value="F:hydrolase activity"/>
    <property type="evidence" value="ECO:0007669"/>
    <property type="project" value="UniProtKB-KW"/>
</dbReference>
<feature type="domain" description="Thioesterase" evidence="1">
    <location>
        <begin position="57"/>
        <end position="128"/>
    </location>
</feature>